<dbReference type="SMART" id="SM00826">
    <property type="entry name" value="PKS_DH"/>
    <property type="match status" value="1"/>
</dbReference>
<comment type="pathway">
    <text evidence="2">Antibiotic biosynthesis.</text>
</comment>
<feature type="non-terminal residue" evidence="15">
    <location>
        <position position="1816"/>
    </location>
</feature>
<feature type="active site" description="Proton donor; for dehydratase activity" evidence="10">
    <location>
        <position position="1134"/>
    </location>
</feature>
<evidence type="ECO:0000256" key="9">
    <source>
        <dbReference type="ARBA" id="ARBA00023315"/>
    </source>
</evidence>
<dbReference type="InterPro" id="IPR014030">
    <property type="entry name" value="Ketoacyl_synth_N"/>
</dbReference>
<dbReference type="PROSITE" id="PS52004">
    <property type="entry name" value="KS3_2"/>
    <property type="match status" value="1"/>
</dbReference>
<dbReference type="Gene3D" id="1.10.1200.10">
    <property type="entry name" value="ACP-like"/>
    <property type="match status" value="1"/>
</dbReference>
<keyword evidence="3" id="KW-0596">Phosphopantetheine</keyword>
<dbReference type="InterPro" id="IPR020806">
    <property type="entry name" value="PKS_PP-bd"/>
</dbReference>
<dbReference type="InterPro" id="IPR036291">
    <property type="entry name" value="NAD(P)-bd_dom_sf"/>
</dbReference>
<evidence type="ECO:0000313" key="15">
    <source>
        <dbReference type="EMBL" id="MFC4566069.1"/>
    </source>
</evidence>
<evidence type="ECO:0000256" key="2">
    <source>
        <dbReference type="ARBA" id="ARBA00004792"/>
    </source>
</evidence>
<dbReference type="InterPro" id="IPR018201">
    <property type="entry name" value="Ketoacyl_synth_AS"/>
</dbReference>
<evidence type="ECO:0000259" key="13">
    <source>
        <dbReference type="PROSITE" id="PS52004"/>
    </source>
</evidence>
<evidence type="ECO:0000256" key="1">
    <source>
        <dbReference type="ARBA" id="ARBA00001957"/>
    </source>
</evidence>
<dbReference type="InterPro" id="IPR057326">
    <property type="entry name" value="KR_dom"/>
</dbReference>
<evidence type="ECO:0000256" key="11">
    <source>
        <dbReference type="SAM" id="MobiDB-lite"/>
    </source>
</evidence>
<gene>
    <name evidence="15" type="ORF">ACFO4E_29795</name>
</gene>
<evidence type="ECO:0000256" key="4">
    <source>
        <dbReference type="ARBA" id="ARBA00022553"/>
    </source>
</evidence>
<dbReference type="InterPro" id="IPR020841">
    <property type="entry name" value="PKS_Beta-ketoAc_synthase_dom"/>
</dbReference>
<dbReference type="Pfam" id="PF14765">
    <property type="entry name" value="PS-DH"/>
    <property type="match status" value="1"/>
</dbReference>
<dbReference type="Proteomes" id="UP001595923">
    <property type="component" value="Unassembled WGS sequence"/>
</dbReference>
<feature type="region of interest" description="Disordered" evidence="11">
    <location>
        <begin position="1049"/>
        <end position="1069"/>
    </location>
</feature>
<keyword evidence="16" id="KW-1185">Reference proteome</keyword>
<dbReference type="SMART" id="SM00822">
    <property type="entry name" value="PKS_KR"/>
    <property type="match status" value="1"/>
</dbReference>
<proteinExistence type="predicted"/>
<evidence type="ECO:0000256" key="5">
    <source>
        <dbReference type="ARBA" id="ARBA00022679"/>
    </source>
</evidence>
<name>A0ABV9E4D3_9ACTN</name>
<dbReference type="Gene3D" id="3.40.47.10">
    <property type="match status" value="2"/>
</dbReference>
<feature type="domain" description="Carrier" evidence="12">
    <location>
        <begin position="1667"/>
        <end position="1742"/>
    </location>
</feature>
<dbReference type="Pfam" id="PF00109">
    <property type="entry name" value="ketoacyl-synt"/>
    <property type="match status" value="2"/>
</dbReference>
<dbReference type="PROSITE" id="PS52019">
    <property type="entry name" value="PKS_MFAS_DH"/>
    <property type="match status" value="1"/>
</dbReference>
<dbReference type="SMART" id="SM01294">
    <property type="entry name" value="PKS_PP_betabranch"/>
    <property type="match status" value="1"/>
</dbReference>
<dbReference type="InterPro" id="IPR036736">
    <property type="entry name" value="ACP-like_sf"/>
</dbReference>
<dbReference type="RefSeq" id="WP_378580615.1">
    <property type="nucleotide sequence ID" value="NZ_JBHSFQ010000065.1"/>
</dbReference>
<dbReference type="InterPro" id="IPR055123">
    <property type="entry name" value="SpnB-like_Rossmann"/>
</dbReference>
<dbReference type="Pfam" id="PF08659">
    <property type="entry name" value="KR"/>
    <property type="match status" value="1"/>
</dbReference>
<feature type="domain" description="Ketosynthase family 3 (KS3)" evidence="13">
    <location>
        <begin position="33"/>
        <end position="458"/>
    </location>
</feature>
<dbReference type="InterPro" id="IPR050091">
    <property type="entry name" value="PKS_NRPS_Biosynth_Enz"/>
</dbReference>
<dbReference type="InterPro" id="IPR001227">
    <property type="entry name" value="Ac_transferase_dom_sf"/>
</dbReference>
<dbReference type="Pfam" id="PF00698">
    <property type="entry name" value="Acyl_transf_1"/>
    <property type="match status" value="1"/>
</dbReference>
<dbReference type="PROSITE" id="PS50075">
    <property type="entry name" value="CARRIER"/>
    <property type="match status" value="1"/>
</dbReference>
<dbReference type="SMART" id="SM00825">
    <property type="entry name" value="PKS_KS"/>
    <property type="match status" value="1"/>
</dbReference>
<keyword evidence="6" id="KW-0677">Repeat</keyword>
<dbReference type="SUPFAM" id="SSF51735">
    <property type="entry name" value="NAD(P)-binding Rossmann-fold domains"/>
    <property type="match status" value="2"/>
</dbReference>
<dbReference type="InterPro" id="IPR016036">
    <property type="entry name" value="Malonyl_transacylase_ACP-bd"/>
</dbReference>
<organism evidence="15 16">
    <name type="scientific">Nocardiopsis mangrovi</name>
    <dbReference type="NCBI Taxonomy" id="1179818"/>
    <lineage>
        <taxon>Bacteria</taxon>
        <taxon>Bacillati</taxon>
        <taxon>Actinomycetota</taxon>
        <taxon>Actinomycetes</taxon>
        <taxon>Streptosporangiales</taxon>
        <taxon>Nocardiopsidaceae</taxon>
        <taxon>Nocardiopsis</taxon>
    </lineage>
</organism>
<dbReference type="PANTHER" id="PTHR43775">
    <property type="entry name" value="FATTY ACID SYNTHASE"/>
    <property type="match status" value="1"/>
</dbReference>
<dbReference type="EMBL" id="JBHSFQ010000065">
    <property type="protein sequence ID" value="MFC4566069.1"/>
    <property type="molecule type" value="Genomic_DNA"/>
</dbReference>
<feature type="region of interest" description="N-terminal hotdog fold" evidence="10">
    <location>
        <begin position="930"/>
        <end position="1055"/>
    </location>
</feature>
<dbReference type="CDD" id="cd00833">
    <property type="entry name" value="PKS"/>
    <property type="match status" value="1"/>
</dbReference>
<dbReference type="Gene3D" id="3.40.50.720">
    <property type="entry name" value="NAD(P)-binding Rossmann-like Domain"/>
    <property type="match status" value="1"/>
</dbReference>
<evidence type="ECO:0000256" key="7">
    <source>
        <dbReference type="ARBA" id="ARBA00023194"/>
    </source>
</evidence>
<dbReference type="InterPro" id="IPR013968">
    <property type="entry name" value="PKS_KR"/>
</dbReference>
<feature type="region of interest" description="C-terminal hotdog fold" evidence="10">
    <location>
        <begin position="1073"/>
        <end position="1214"/>
    </location>
</feature>
<dbReference type="InterPro" id="IPR009081">
    <property type="entry name" value="PP-bd_ACP"/>
</dbReference>
<keyword evidence="9" id="KW-0012">Acyltransferase</keyword>
<dbReference type="PANTHER" id="PTHR43775:SF51">
    <property type="entry name" value="INACTIVE PHENOLPHTHIOCEROL SYNTHESIS POLYKETIDE SYNTHASE TYPE I PKS1-RELATED"/>
    <property type="match status" value="1"/>
</dbReference>
<dbReference type="InterPro" id="IPR016035">
    <property type="entry name" value="Acyl_Trfase/lysoPLipase"/>
</dbReference>
<accession>A0ABV9E4D3</accession>
<feature type="region of interest" description="Disordered" evidence="11">
    <location>
        <begin position="1015"/>
        <end position="1035"/>
    </location>
</feature>
<dbReference type="Pfam" id="PF02801">
    <property type="entry name" value="Ketoacyl-synt_C"/>
    <property type="match status" value="1"/>
</dbReference>
<reference evidence="16" key="1">
    <citation type="journal article" date="2019" name="Int. J. Syst. Evol. Microbiol.">
        <title>The Global Catalogue of Microorganisms (GCM) 10K type strain sequencing project: providing services to taxonomists for standard genome sequencing and annotation.</title>
        <authorList>
            <consortium name="The Broad Institute Genomics Platform"/>
            <consortium name="The Broad Institute Genome Sequencing Center for Infectious Disease"/>
            <person name="Wu L."/>
            <person name="Ma J."/>
        </authorList>
    </citation>
    <scope>NUCLEOTIDE SEQUENCE [LARGE SCALE GENOMIC DNA]</scope>
    <source>
        <strain evidence="16">XZYJ18</strain>
    </source>
</reference>
<dbReference type="Pfam" id="PF00550">
    <property type="entry name" value="PP-binding"/>
    <property type="match status" value="1"/>
</dbReference>
<dbReference type="InterPro" id="IPR049552">
    <property type="entry name" value="PKS_DH_N"/>
</dbReference>
<dbReference type="InterPro" id="IPR014043">
    <property type="entry name" value="Acyl_transferase_dom"/>
</dbReference>
<comment type="caution">
    <text evidence="15">The sequence shown here is derived from an EMBL/GenBank/DDBJ whole genome shotgun (WGS) entry which is preliminary data.</text>
</comment>
<dbReference type="SUPFAM" id="SSF47336">
    <property type="entry name" value="ACP-like"/>
    <property type="match status" value="1"/>
</dbReference>
<dbReference type="CDD" id="cd08956">
    <property type="entry name" value="KR_3_FAS_SDR_x"/>
    <property type="match status" value="1"/>
</dbReference>
<protein>
    <submittedName>
        <fullName evidence="15">SDR family NAD(P)-dependent oxidoreductase</fullName>
    </submittedName>
</protein>
<keyword evidence="8" id="KW-0511">Multifunctional enzyme</keyword>
<dbReference type="SMART" id="SM00827">
    <property type="entry name" value="PKS_AT"/>
    <property type="match status" value="1"/>
</dbReference>
<evidence type="ECO:0000256" key="10">
    <source>
        <dbReference type="PROSITE-ProRule" id="PRU01363"/>
    </source>
</evidence>
<dbReference type="SUPFAM" id="SSF55048">
    <property type="entry name" value="Probable ACP-binding domain of malonyl-CoA ACP transacylase"/>
    <property type="match status" value="1"/>
</dbReference>
<dbReference type="PROSITE" id="PS00012">
    <property type="entry name" value="PHOSPHOPANTETHEINE"/>
    <property type="match status" value="1"/>
</dbReference>
<evidence type="ECO:0000256" key="8">
    <source>
        <dbReference type="ARBA" id="ARBA00023268"/>
    </source>
</evidence>
<dbReference type="Gene3D" id="3.40.366.10">
    <property type="entry name" value="Malonyl-Coenzyme A Acyl Carrier Protein, domain 2"/>
    <property type="match status" value="1"/>
</dbReference>
<dbReference type="InterPro" id="IPR042104">
    <property type="entry name" value="PKS_dehydratase_sf"/>
</dbReference>
<dbReference type="PROSITE" id="PS00606">
    <property type="entry name" value="KS3_1"/>
    <property type="match status" value="1"/>
</dbReference>
<keyword evidence="4" id="KW-0597">Phosphoprotein</keyword>
<dbReference type="InterPro" id="IPR016039">
    <property type="entry name" value="Thiolase-like"/>
</dbReference>
<dbReference type="InterPro" id="IPR049900">
    <property type="entry name" value="PKS_mFAS_DH"/>
</dbReference>
<dbReference type="InterPro" id="IPR020807">
    <property type="entry name" value="PKS_DH"/>
</dbReference>
<evidence type="ECO:0000256" key="3">
    <source>
        <dbReference type="ARBA" id="ARBA00022450"/>
    </source>
</evidence>
<dbReference type="Gene3D" id="3.30.70.3290">
    <property type="match status" value="1"/>
</dbReference>
<dbReference type="Pfam" id="PF22336">
    <property type="entry name" value="RhiE-like_linker"/>
    <property type="match status" value="1"/>
</dbReference>
<dbReference type="Gene3D" id="3.10.129.110">
    <property type="entry name" value="Polyketide synthase dehydratase"/>
    <property type="match status" value="1"/>
</dbReference>
<feature type="active site" description="Proton acceptor; for dehydratase activity" evidence="10">
    <location>
        <position position="962"/>
    </location>
</feature>
<dbReference type="InterPro" id="IPR015083">
    <property type="entry name" value="NorB/c/GfsB-D-like_docking"/>
</dbReference>
<dbReference type="SUPFAM" id="SSF53901">
    <property type="entry name" value="Thiolase-like"/>
    <property type="match status" value="2"/>
</dbReference>
<evidence type="ECO:0000259" key="12">
    <source>
        <dbReference type="PROSITE" id="PS50075"/>
    </source>
</evidence>
<dbReference type="Pfam" id="PF08990">
    <property type="entry name" value="Docking"/>
    <property type="match status" value="1"/>
</dbReference>
<dbReference type="InterPro" id="IPR049551">
    <property type="entry name" value="PKS_DH_C"/>
</dbReference>
<dbReference type="SUPFAM" id="SSF52151">
    <property type="entry name" value="FabD/lysophospholipase-like"/>
    <property type="match status" value="1"/>
</dbReference>
<dbReference type="InterPro" id="IPR006162">
    <property type="entry name" value="Ppantetheine_attach_site"/>
</dbReference>
<keyword evidence="7" id="KW-0045">Antibiotic biosynthesis</keyword>
<dbReference type="Pfam" id="PF22953">
    <property type="entry name" value="SpnB_Rossmann"/>
    <property type="match status" value="1"/>
</dbReference>
<dbReference type="SMART" id="SM00823">
    <property type="entry name" value="PKS_PP"/>
    <property type="match status" value="1"/>
</dbReference>
<comment type="cofactor">
    <cofactor evidence="1">
        <name>pantetheine 4'-phosphate</name>
        <dbReference type="ChEBI" id="CHEBI:47942"/>
    </cofactor>
</comment>
<dbReference type="InterPro" id="IPR054514">
    <property type="entry name" value="RhiE-like_linker"/>
</dbReference>
<evidence type="ECO:0000259" key="14">
    <source>
        <dbReference type="PROSITE" id="PS52019"/>
    </source>
</evidence>
<evidence type="ECO:0000313" key="16">
    <source>
        <dbReference type="Proteomes" id="UP001595923"/>
    </source>
</evidence>
<sequence>MADDQRLRDYLKRVLADARRSQQRLREIEADRHDPIAIVAMGCRYPGGVARPEDLWRLVADEADVIGGFPDDRGWDLDALFDPDPDRPGTSYVREGGFLYDMAGFDPEFFGISPREAVAMDPQQRLLLEVSWEAFERAGIDPASLRGSDVGVFTGIVYHDFATRLHPVPDELEGYLGTGIAGSVASGRVAYVLGLEGPAITIDSACSSSLVTIHLAAQALRRGDCSMALAGGATVMALPGAFAEFSRQRGLAPDGRCKSFANAADGTSWSEGVGVLLLERLSDARRNGHDVLALVRGTAVNQDGASNGLTAPNGPSQQRVIRAALADARLTGADIDLVEAHGTGTTLGDPIEAQALLATYGRERRGDPLWLGSLKSNIGHAQAAAGVGGVIKTVMALRNGLLPRTLHVDAPSPHVDWTAGAVELLTRARAWPETGRPRRAGVSAFGVSGTNAHVIVEQAPAPPGEPAPAGSATAPFGVSGPPGAVVLPISAHGPDALRAQAARLSAHLADHCGDDLTDTAFSLAAGRAALPDRAAVVAGDREAARAGFDALAAGAPAAGAIRGRARPGAGGAVFVFPGQGSQWAGMAVDLLGASPVFAASMDACAEALAPLVDWSPADVLRSGTGLDRADIVQPALFAVMVSLAALWRSCGVEPAAVVGHSQGEIAAACVAGALSLPDAARVVALRSKALLALAGRGGMLSVALPEERAGELIEPWGERLSIATVNGAESVVVSGATGALAELAAACAAGGVRAKDVPVDYASHSAQVEEVRDELADVLGSIAPRSCDIPFYSTVTAERVDTALLDSGYWFRNLRETVRFADTTRRLAADGHGVFVECSPHPVLAAAIQETAADVAVVGSLRRDDGGPRRFAHSLAEAHVHGARVDWAAVFPGARRVDLPTYAFQRRRFWFDMGAAAGDLAAAGLGAADHPLLGAVVRQAGEDRVLFTGRVSRSTHPWLADHAVAGTVLVPGTALVELAMRAGDEVGHAVLDELVVESPLVLPEHGTVQVQVAVDPPDASGRRPVGLHSRAGDAAASGTWERHAGGFLAADPPDRSAVAPDPAAEREWPPAGAEPVDLAGFYDLQAAAGYDYGPAFRGLRSAWRCDGAVLAEVALPAEHRGEAERFGIHPALLDAALHAAGFCAPRDPGAGGGVPLPFAWNGVRLHASGATGLRVRIAAHGGDAITVLASDTEGRPVASIGSLAFREIDPDRIIALPRPGAGADALFRIDWVPVSLAPPAPPGPAAPDVLEVAAPADGDGPEGVHRVVAGVLAEIQARSAAPQEGASPLLVVVRGAVPAVGPGDVRDLAAAAVWGLVRSAQSENPDRMVLVDTDDHEASRALLPALAGLGEPQLAVRAGEVFAPRLARAGTASGPAGTGPAFDPHGTVLVTGGTGTLGAAVARHLVGVHGVRHVVLASRRGPAAAGVAGLVGELEEHGARVRVVACDVGDRAAVASLLAGVAAEHPLTAVVHTAGALDDALLTDLTPDRLAAVFGPKADGARHLDELTRGLDLAAFVLFSSASGVFGNPGQANYAAANTYLDALAQRRRAEGLPAVSLAWGLWEQRTGLTGDLGRADRDRMARQGVRPLTTDEGLELFDTALRGDDALLVPARLDLTPARVRDTQGRVPPLLRGLVRPGRRTTAHAAGDRHALAQRIATLPEQERIPALLDLVRAEAAAVLGHPSGDRVGADRAFREAGFDSLTAVELRNRLNAATGLRLPATLVFDHPTPAALAAHLYAELPGGRPAAPTALAAVVPTGEPVAVVAMGCRFPGGVGSPEDLWRLVAEGVDAVAPFPVDRGWDLGSLFDSDPGRAG</sequence>
<dbReference type="InterPro" id="IPR014031">
    <property type="entry name" value="Ketoacyl_synth_C"/>
</dbReference>
<evidence type="ECO:0000256" key="6">
    <source>
        <dbReference type="ARBA" id="ARBA00022737"/>
    </source>
</evidence>
<keyword evidence="5" id="KW-0808">Transferase</keyword>
<dbReference type="Pfam" id="PF21089">
    <property type="entry name" value="PKS_DH_N"/>
    <property type="match status" value="1"/>
</dbReference>
<feature type="domain" description="PKS/mFAS DH" evidence="14">
    <location>
        <begin position="930"/>
        <end position="1214"/>
    </location>
</feature>